<comment type="similarity">
    <text evidence="3">Belongs to the threonine synthase family.</text>
</comment>
<keyword evidence="8 12" id="KW-0663">Pyridoxal phosphate</keyword>
<dbReference type="InterPro" id="IPR051166">
    <property type="entry name" value="Threonine_Synthase"/>
</dbReference>
<organism evidence="15 16">
    <name type="scientific">Hirschia baltica (strain ATCC 49814 / DSM 5838 / IFAM 1418)</name>
    <dbReference type="NCBI Taxonomy" id="582402"/>
    <lineage>
        <taxon>Bacteria</taxon>
        <taxon>Pseudomonadati</taxon>
        <taxon>Pseudomonadota</taxon>
        <taxon>Alphaproteobacteria</taxon>
        <taxon>Hyphomonadales</taxon>
        <taxon>Hyphomonadaceae</taxon>
        <taxon>Hirschia</taxon>
    </lineage>
</organism>
<dbReference type="PROSITE" id="PS00165">
    <property type="entry name" value="DEHYDRATASE_SER_THR"/>
    <property type="match status" value="1"/>
</dbReference>
<dbReference type="PANTHER" id="PTHR42690">
    <property type="entry name" value="THREONINE SYNTHASE FAMILY MEMBER"/>
    <property type="match status" value="1"/>
</dbReference>
<evidence type="ECO:0000256" key="2">
    <source>
        <dbReference type="ARBA" id="ARBA00004979"/>
    </source>
</evidence>
<dbReference type="InterPro" id="IPR004450">
    <property type="entry name" value="Thr_synthase-like"/>
</dbReference>
<protein>
    <recommendedName>
        <fullName evidence="5 11">Threonine synthase</fullName>
        <ecNumber evidence="4 11">4.2.3.1</ecNumber>
    </recommendedName>
</protein>
<comment type="pathway">
    <text evidence="2">Amino-acid biosynthesis; L-threonine biosynthesis; L-threonine from L-aspartate: step 5/5.</text>
</comment>
<dbReference type="Proteomes" id="UP000002745">
    <property type="component" value="Chromosome"/>
</dbReference>
<evidence type="ECO:0000256" key="12">
    <source>
        <dbReference type="PIRSR" id="PIRSR604450-51"/>
    </source>
</evidence>
<evidence type="ECO:0000259" key="13">
    <source>
        <dbReference type="Pfam" id="PF00291"/>
    </source>
</evidence>
<dbReference type="NCBIfam" id="TIGR00260">
    <property type="entry name" value="thrC"/>
    <property type="match status" value="1"/>
</dbReference>
<dbReference type="RefSeq" id="WP_015826875.1">
    <property type="nucleotide sequence ID" value="NC_012982.1"/>
</dbReference>
<dbReference type="HOGENOM" id="CLU_015170_1_0_5"/>
<feature type="domain" description="Threonine synthase N-terminal" evidence="14">
    <location>
        <begin position="2"/>
        <end position="76"/>
    </location>
</feature>
<comment type="cofactor">
    <cofactor evidence="1 12">
        <name>pyridoxal 5'-phosphate</name>
        <dbReference type="ChEBI" id="CHEBI:597326"/>
    </cofactor>
</comment>
<dbReference type="STRING" id="582402.Hbal_1031"/>
<sequence length="462" mass="49540">MRYISTRGGAEPVDFVTASLAGLAPDGGLYIPQEFPTIDRPAQDEPYHVTAARILKAFAGESIEYDVIEDLAAKAYGAFSHQSVAPLTQIGQGKWMMELHHGPTLAFKDVAMRFIAQLYDYALGQRGERMTIVCATSGDTGGAAAAAFAGAENVDVMILHPHNRISPVQRVFMSATGASNIHNFALEGDFDQCQAIVKELFADEQTKRRLNLSGVNSINWTRIAAQSVYFATAQAQLGADAKIRFVVPSGNFGDALAGYVAARSGLLNGFECHVAVNANDAMARLLDGQELKKGETTPTKSPAMDIQVPSNFERLLFEATGRDGAAIKAAYDQLAKDGAAPLPEKAIGPLGCMGFTASAVSDAETFVEMQKTLDETGWQVCPHTAVGLYALRHNPSKDVVDVVLSTAHAAKFPETVLEAIGQDAPLPARAHEFTSRPEVFETGPMDINHVKERMVALSRVTA</sequence>
<dbReference type="KEGG" id="hba:Hbal_1031"/>
<evidence type="ECO:0000256" key="3">
    <source>
        <dbReference type="ARBA" id="ARBA00005517"/>
    </source>
</evidence>
<dbReference type="Pfam" id="PF24857">
    <property type="entry name" value="THR4_C"/>
    <property type="match status" value="1"/>
</dbReference>
<dbReference type="InterPro" id="IPR001926">
    <property type="entry name" value="TrpB-like_PALP"/>
</dbReference>
<keyword evidence="9 15" id="KW-0456">Lyase</keyword>
<dbReference type="UniPathway" id="UPA00050">
    <property type="reaction ID" value="UER00065"/>
</dbReference>
<dbReference type="eggNOG" id="COG0498">
    <property type="taxonomic scope" value="Bacteria"/>
</dbReference>
<feature type="modified residue" description="N6-(pyridoxal phosphate)lysine" evidence="12">
    <location>
        <position position="108"/>
    </location>
</feature>
<dbReference type="Gene3D" id="3.40.50.1100">
    <property type="match status" value="2"/>
</dbReference>
<dbReference type="InterPro" id="IPR029144">
    <property type="entry name" value="Thr_synth_N"/>
</dbReference>
<evidence type="ECO:0000256" key="7">
    <source>
        <dbReference type="ARBA" id="ARBA00022697"/>
    </source>
</evidence>
<keyword evidence="6" id="KW-0028">Amino-acid biosynthesis</keyword>
<proteinExistence type="inferred from homology"/>
<evidence type="ECO:0000259" key="14">
    <source>
        <dbReference type="Pfam" id="PF14821"/>
    </source>
</evidence>
<reference evidence="16" key="1">
    <citation type="journal article" date="2011" name="J. Bacteriol.">
        <title>Genome sequences of eight morphologically diverse alphaproteobacteria.</title>
        <authorList>
            <consortium name="US DOE Joint Genome Institute"/>
            <person name="Brown P.J."/>
            <person name="Kysela D.T."/>
            <person name="Buechlein A."/>
            <person name="Hemmerich C."/>
            <person name="Brun Y.V."/>
        </authorList>
    </citation>
    <scope>NUCLEOTIDE SEQUENCE [LARGE SCALE GENOMIC DNA]</scope>
    <source>
        <strain evidence="16">ATCC 49814 / DSM 5838 / IFAM 1418</strain>
    </source>
</reference>
<keyword evidence="7" id="KW-0791">Threonine biosynthesis</keyword>
<gene>
    <name evidence="15" type="ordered locus">Hbal_1031</name>
</gene>
<evidence type="ECO:0000313" key="15">
    <source>
        <dbReference type="EMBL" id="ACT58725.1"/>
    </source>
</evidence>
<name>C6XR93_HIRBI</name>
<evidence type="ECO:0000256" key="8">
    <source>
        <dbReference type="ARBA" id="ARBA00022898"/>
    </source>
</evidence>
<evidence type="ECO:0000313" key="16">
    <source>
        <dbReference type="Proteomes" id="UP000002745"/>
    </source>
</evidence>
<dbReference type="AlphaFoldDB" id="C6XR93"/>
<evidence type="ECO:0000256" key="9">
    <source>
        <dbReference type="ARBA" id="ARBA00023239"/>
    </source>
</evidence>
<comment type="catalytic activity">
    <reaction evidence="10">
        <text>O-phospho-L-homoserine + H2O = L-threonine + phosphate</text>
        <dbReference type="Rhea" id="RHEA:10840"/>
        <dbReference type="ChEBI" id="CHEBI:15377"/>
        <dbReference type="ChEBI" id="CHEBI:43474"/>
        <dbReference type="ChEBI" id="CHEBI:57590"/>
        <dbReference type="ChEBI" id="CHEBI:57926"/>
        <dbReference type="EC" id="4.2.3.1"/>
    </reaction>
</comment>
<dbReference type="InterPro" id="IPR036052">
    <property type="entry name" value="TrpB-like_PALP_sf"/>
</dbReference>
<evidence type="ECO:0000256" key="6">
    <source>
        <dbReference type="ARBA" id="ARBA00022605"/>
    </source>
</evidence>
<evidence type="ECO:0000256" key="10">
    <source>
        <dbReference type="ARBA" id="ARBA00049144"/>
    </source>
</evidence>
<dbReference type="Gene3D" id="3.90.1380.10">
    <property type="entry name" value="Threonine synthase, N-terminal domain"/>
    <property type="match status" value="1"/>
</dbReference>
<dbReference type="Pfam" id="PF14821">
    <property type="entry name" value="Thr_synth_N"/>
    <property type="match status" value="1"/>
</dbReference>
<dbReference type="PANTHER" id="PTHR42690:SF1">
    <property type="entry name" value="THREONINE SYNTHASE-LIKE 2"/>
    <property type="match status" value="1"/>
</dbReference>
<dbReference type="EC" id="4.2.3.1" evidence="4 11"/>
<evidence type="ECO:0000256" key="4">
    <source>
        <dbReference type="ARBA" id="ARBA00013028"/>
    </source>
</evidence>
<dbReference type="Pfam" id="PF00291">
    <property type="entry name" value="PALP"/>
    <property type="match status" value="1"/>
</dbReference>
<keyword evidence="16" id="KW-1185">Reference proteome</keyword>
<dbReference type="InterPro" id="IPR037158">
    <property type="entry name" value="Thr_synth_N_sf"/>
</dbReference>
<dbReference type="InterPro" id="IPR000634">
    <property type="entry name" value="Ser/Thr_deHydtase_PyrdxlP-BS"/>
</dbReference>
<dbReference type="GO" id="GO:0009088">
    <property type="term" value="P:threonine biosynthetic process"/>
    <property type="evidence" value="ECO:0007669"/>
    <property type="project" value="UniProtKB-UniRule"/>
</dbReference>
<dbReference type="GO" id="GO:0004795">
    <property type="term" value="F:threonine synthase activity"/>
    <property type="evidence" value="ECO:0007669"/>
    <property type="project" value="UniProtKB-UniRule"/>
</dbReference>
<evidence type="ECO:0000256" key="1">
    <source>
        <dbReference type="ARBA" id="ARBA00001933"/>
    </source>
</evidence>
<dbReference type="EMBL" id="CP001678">
    <property type="protein sequence ID" value="ACT58725.1"/>
    <property type="molecule type" value="Genomic_DNA"/>
</dbReference>
<feature type="domain" description="Tryptophan synthase beta chain-like PALP" evidence="13">
    <location>
        <begin position="97"/>
        <end position="329"/>
    </location>
</feature>
<accession>C6XR93</accession>
<dbReference type="SUPFAM" id="SSF53686">
    <property type="entry name" value="Tryptophan synthase beta subunit-like PLP-dependent enzymes"/>
    <property type="match status" value="1"/>
</dbReference>
<evidence type="ECO:0000256" key="5">
    <source>
        <dbReference type="ARBA" id="ARBA00018679"/>
    </source>
</evidence>
<dbReference type="GO" id="GO:0030170">
    <property type="term" value="F:pyridoxal phosphate binding"/>
    <property type="evidence" value="ECO:0007669"/>
    <property type="project" value="InterPro"/>
</dbReference>
<evidence type="ECO:0000256" key="11">
    <source>
        <dbReference type="NCBIfam" id="TIGR00260"/>
    </source>
</evidence>
<dbReference type="OrthoDB" id="9763107at2"/>